<dbReference type="EMBL" id="WJBC01000003">
    <property type="protein sequence ID" value="MBC3803517.1"/>
    <property type="molecule type" value="Genomic_DNA"/>
</dbReference>
<comment type="subcellular location">
    <subcellularLocation>
        <location evidence="3">Cytoplasm</location>
    </subcellularLocation>
    <text evidence="3">Associated with two foci at the outer edges of the nucleoid region in young cells, and at four foci within both cell halves in older cells.</text>
</comment>
<comment type="similarity">
    <text evidence="3">Belongs to the ScpA family.</text>
</comment>
<protein>
    <recommendedName>
        <fullName evidence="2 3">Segregation and condensation protein A</fullName>
    </recommendedName>
</protein>
<evidence type="ECO:0000256" key="2">
    <source>
        <dbReference type="ARBA" id="ARBA00044777"/>
    </source>
</evidence>
<dbReference type="Gene3D" id="1.10.10.580">
    <property type="entry name" value="Structural maintenance of chromosome 1. Chain E"/>
    <property type="match status" value="1"/>
</dbReference>
<keyword evidence="3" id="KW-0131">Cell cycle</keyword>
<evidence type="ECO:0000256" key="3">
    <source>
        <dbReference type="HAMAP-Rule" id="MF_01805"/>
    </source>
</evidence>
<comment type="function">
    <text evidence="3">Participates in chromosomal partition during cell division. May act via the formation of a condensin-like complex containing Smc and ScpB that pull DNA away from mid-cell into both cell halves.</text>
</comment>
<keyword evidence="5" id="KW-1185">Reference proteome</keyword>
<keyword evidence="3" id="KW-0132">Cell division</keyword>
<dbReference type="Proteomes" id="UP000603234">
    <property type="component" value="Unassembled WGS sequence"/>
</dbReference>
<evidence type="ECO:0000313" key="4">
    <source>
        <dbReference type="EMBL" id="MBC3803517.1"/>
    </source>
</evidence>
<keyword evidence="1 3" id="KW-0159">Chromosome partition</keyword>
<sequence length="244" mass="28117">MGYAVSLEGFEGPMDLLIHLIQKNKIDICDIPIAAITNEYLAQIKTWQDMDMDVASDFIVMAARLLEIKARALLPQNKDQAEDEEDIQAKLVRQLIEYKVFKEISAYFKTREEREQGAIYRDPEYIPTNETEAPLEIDPVSLELCFKRLLFQQEEETEDIAPPQKIIRELFSIEEKILEITEALLQAGDEGVSFSELLHPDITREEVVVTLLSLLEMVKTSGLRLVQNRVFIDFQIEREVEKNG</sequence>
<evidence type="ECO:0000256" key="1">
    <source>
        <dbReference type="ARBA" id="ARBA00022829"/>
    </source>
</evidence>
<evidence type="ECO:0000313" key="5">
    <source>
        <dbReference type="Proteomes" id="UP000603234"/>
    </source>
</evidence>
<name>A0ABR6WSD0_9FIRM</name>
<dbReference type="HAMAP" id="MF_01805">
    <property type="entry name" value="ScpA"/>
    <property type="match status" value="1"/>
</dbReference>
<organism evidence="4 5">
    <name type="scientific">Acetobacterium fimetarium</name>
    <dbReference type="NCBI Taxonomy" id="52691"/>
    <lineage>
        <taxon>Bacteria</taxon>
        <taxon>Bacillati</taxon>
        <taxon>Bacillota</taxon>
        <taxon>Clostridia</taxon>
        <taxon>Eubacteriales</taxon>
        <taxon>Eubacteriaceae</taxon>
        <taxon>Acetobacterium</taxon>
    </lineage>
</organism>
<dbReference type="Pfam" id="PF02616">
    <property type="entry name" value="SMC_ScpA"/>
    <property type="match status" value="1"/>
</dbReference>
<comment type="caution">
    <text evidence="4">The sequence shown here is derived from an EMBL/GenBank/DDBJ whole genome shotgun (WGS) entry which is preliminary data.</text>
</comment>
<dbReference type="Gene3D" id="6.10.250.2410">
    <property type="match status" value="1"/>
</dbReference>
<accession>A0ABR6WSD0</accession>
<keyword evidence="3" id="KW-0963">Cytoplasm</keyword>
<dbReference type="PANTHER" id="PTHR33969">
    <property type="entry name" value="SEGREGATION AND CONDENSATION PROTEIN A"/>
    <property type="match status" value="1"/>
</dbReference>
<dbReference type="InterPro" id="IPR023093">
    <property type="entry name" value="ScpA-like_C"/>
</dbReference>
<comment type="subunit">
    <text evidence="3">Component of a cohesin-like complex composed of ScpA, ScpB and the Smc homodimer, in which ScpA and ScpB bind to the head domain of Smc. The presence of the three proteins is required for the association of the complex with DNA.</text>
</comment>
<dbReference type="PANTHER" id="PTHR33969:SF2">
    <property type="entry name" value="SEGREGATION AND CONDENSATION PROTEIN A"/>
    <property type="match status" value="1"/>
</dbReference>
<dbReference type="InterPro" id="IPR003768">
    <property type="entry name" value="ScpA"/>
</dbReference>
<proteinExistence type="inferred from homology"/>
<gene>
    <name evidence="3" type="primary">scpA</name>
    <name evidence="4" type="ORF">GH808_03585</name>
</gene>
<reference evidence="4 5" key="1">
    <citation type="journal article" date="2020" name="mSystems">
        <title>Defining Genomic and Predicted Metabolic Features of the Acetobacterium Genus.</title>
        <authorList>
            <person name="Ross D.E."/>
            <person name="Marshall C.W."/>
            <person name="Gulliver D."/>
            <person name="May H.D."/>
            <person name="Norman R.S."/>
        </authorList>
    </citation>
    <scope>NUCLEOTIDE SEQUENCE [LARGE SCALE GENOMIC DNA]</scope>
    <source>
        <strain evidence="4 5">DSM 8238</strain>
    </source>
</reference>